<dbReference type="Gene3D" id="3.90.1720.10">
    <property type="entry name" value="endopeptidase domain like (from Nostoc punctiforme)"/>
    <property type="match status" value="1"/>
</dbReference>
<dbReference type="EMBL" id="JMCB01000014">
    <property type="protein sequence ID" value="KFE64375.1"/>
    <property type="molecule type" value="Genomic_DNA"/>
</dbReference>
<evidence type="ECO:0000313" key="4">
    <source>
        <dbReference type="Proteomes" id="UP000028725"/>
    </source>
</evidence>
<proteinExistence type="predicted"/>
<feature type="domain" description="Peptidoglycan binding-like" evidence="2">
    <location>
        <begin position="177"/>
        <end position="233"/>
    </location>
</feature>
<dbReference type="RefSeq" id="WP_205628606.1">
    <property type="nucleotide sequence ID" value="NZ_JMCB01000014.1"/>
</dbReference>
<dbReference type="Proteomes" id="UP000028725">
    <property type="component" value="Unassembled WGS sequence"/>
</dbReference>
<feature type="compositionally biased region" description="Low complexity" evidence="1">
    <location>
        <begin position="1"/>
        <end position="18"/>
    </location>
</feature>
<gene>
    <name evidence="3" type="ORF">DB31_2169</name>
</gene>
<evidence type="ECO:0000313" key="3">
    <source>
        <dbReference type="EMBL" id="KFE64375.1"/>
    </source>
</evidence>
<feature type="domain" description="Peptidoglycan binding-like" evidence="2">
    <location>
        <begin position="27"/>
        <end position="83"/>
    </location>
</feature>
<name>A0A085W9L2_9BACT</name>
<reference evidence="3 4" key="1">
    <citation type="submission" date="2014-04" db="EMBL/GenBank/DDBJ databases">
        <title>Genome assembly of Hyalangium minutum DSM 14724.</title>
        <authorList>
            <person name="Sharma G."/>
            <person name="Subramanian S."/>
        </authorList>
    </citation>
    <scope>NUCLEOTIDE SEQUENCE [LARGE SCALE GENOMIC DNA]</scope>
    <source>
        <strain evidence="3 4">DSM 14724</strain>
    </source>
</reference>
<dbReference type="SUPFAM" id="SSF47090">
    <property type="entry name" value="PGBD-like"/>
    <property type="match status" value="3"/>
</dbReference>
<keyword evidence="4" id="KW-1185">Reference proteome</keyword>
<dbReference type="PANTHER" id="PTHR41533:SF2">
    <property type="entry name" value="BLR7131 PROTEIN"/>
    <property type="match status" value="1"/>
</dbReference>
<evidence type="ECO:0000259" key="2">
    <source>
        <dbReference type="Pfam" id="PF01471"/>
    </source>
</evidence>
<dbReference type="InterPro" id="IPR036365">
    <property type="entry name" value="PGBD-like_sf"/>
</dbReference>
<sequence length="376" mass="37611">MRVSSAARSTFSAASSPSQPTLKLGSSGAAVKALQQALANAGFSPGAADGQFGPKTAAAVKAFQNAKGLVADGVVGPKTWAKLTAAPSGGATPTLKQGATGPSVTNLQNRLAQHGFNPGAADGQFGPKTTAAVKAFQSAKGLAADGVVGPKTWAALNAAPTSSAPGGSGPTLKQGHSGAPVAALQNRLNQLGFNAGAADGQFGPKTTAAVKAFQRAKGLTADGVVGPKTWNQLGITVSGTPSTPPSTGGVRGSSALANNARSVAMSMGGYSSQGLCATGVSRAIQNTYGIKVWGDGNDIDNNLPRDKFKQVNLSLAEALKIPGLILTWEKTSTRLGSIYGHTAITSGDGRSSYSDFVESNTLGVGGRSGFKVFMPI</sequence>
<dbReference type="Pfam" id="PF01471">
    <property type="entry name" value="PG_binding_1"/>
    <property type="match status" value="3"/>
</dbReference>
<dbReference type="PANTHER" id="PTHR41533">
    <property type="entry name" value="L,D-TRANSPEPTIDASE HI_1667-RELATED"/>
    <property type="match status" value="1"/>
</dbReference>
<comment type="caution">
    <text evidence="3">The sequence shown here is derived from an EMBL/GenBank/DDBJ whole genome shotgun (WGS) entry which is preliminary data.</text>
</comment>
<organism evidence="3 4">
    <name type="scientific">Hyalangium minutum</name>
    <dbReference type="NCBI Taxonomy" id="394096"/>
    <lineage>
        <taxon>Bacteria</taxon>
        <taxon>Pseudomonadati</taxon>
        <taxon>Myxococcota</taxon>
        <taxon>Myxococcia</taxon>
        <taxon>Myxococcales</taxon>
        <taxon>Cystobacterineae</taxon>
        <taxon>Archangiaceae</taxon>
        <taxon>Hyalangium</taxon>
    </lineage>
</organism>
<feature type="region of interest" description="Disordered" evidence="1">
    <location>
        <begin position="1"/>
        <end position="22"/>
    </location>
</feature>
<protein>
    <submittedName>
        <fullName evidence="3">LysM domain protein</fullName>
    </submittedName>
</protein>
<dbReference type="InterPro" id="IPR002477">
    <property type="entry name" value="Peptidoglycan-bd-like"/>
</dbReference>
<dbReference type="AlphaFoldDB" id="A0A085W9L2"/>
<accession>A0A085W9L2</accession>
<dbReference type="InterPro" id="IPR052905">
    <property type="entry name" value="LD-transpeptidase_YkuD-like"/>
</dbReference>
<dbReference type="PATRIC" id="fig|394096.3.peg.6504"/>
<evidence type="ECO:0000256" key="1">
    <source>
        <dbReference type="SAM" id="MobiDB-lite"/>
    </source>
</evidence>
<dbReference type="InterPro" id="IPR036366">
    <property type="entry name" value="PGBDSf"/>
</dbReference>
<dbReference type="Gene3D" id="1.10.101.10">
    <property type="entry name" value="PGBD-like superfamily/PGBD"/>
    <property type="match status" value="3"/>
</dbReference>
<feature type="domain" description="Peptidoglycan binding-like" evidence="2">
    <location>
        <begin position="100"/>
        <end position="156"/>
    </location>
</feature>